<dbReference type="GO" id="GO:0006108">
    <property type="term" value="P:malate metabolic process"/>
    <property type="evidence" value="ECO:0007669"/>
    <property type="project" value="TreeGrafter"/>
</dbReference>
<organism evidence="10 11">
    <name type="scientific">Mesoterricola silvestris</name>
    <dbReference type="NCBI Taxonomy" id="2927979"/>
    <lineage>
        <taxon>Bacteria</taxon>
        <taxon>Pseudomonadati</taxon>
        <taxon>Acidobacteriota</taxon>
        <taxon>Holophagae</taxon>
        <taxon>Holophagales</taxon>
        <taxon>Holophagaceae</taxon>
        <taxon>Mesoterricola</taxon>
    </lineage>
</organism>
<name>A0AA48KBM6_9BACT</name>
<evidence type="ECO:0000259" key="9">
    <source>
        <dbReference type="SMART" id="SM01274"/>
    </source>
</evidence>
<dbReference type="GO" id="GO:0051287">
    <property type="term" value="F:NAD binding"/>
    <property type="evidence" value="ECO:0007669"/>
    <property type="project" value="InterPro"/>
</dbReference>
<dbReference type="InterPro" id="IPR001891">
    <property type="entry name" value="Malic_OxRdtase"/>
</dbReference>
<dbReference type="InterPro" id="IPR036291">
    <property type="entry name" value="NAD(P)-bd_dom_sf"/>
</dbReference>
<dbReference type="GO" id="GO:0046872">
    <property type="term" value="F:metal ion binding"/>
    <property type="evidence" value="ECO:0007669"/>
    <property type="project" value="UniProtKB-KW"/>
</dbReference>
<protein>
    <submittedName>
        <fullName evidence="10">NAD-dependent malic enzyme</fullName>
    </submittedName>
</protein>
<keyword evidence="2" id="KW-0560">Oxidoreductase</keyword>
<dbReference type="Gene3D" id="3.40.50.10380">
    <property type="entry name" value="Malic enzyme, N-terminal domain"/>
    <property type="match status" value="1"/>
</dbReference>
<keyword evidence="3" id="KW-0520">NAD</keyword>
<feature type="domain" description="Malic enzyme N-terminal" evidence="9">
    <location>
        <begin position="87"/>
        <end position="267"/>
    </location>
</feature>
<feature type="binding site" evidence="5">
    <location>
        <position position="163"/>
    </location>
    <ligand>
        <name>(S)-malate</name>
        <dbReference type="ChEBI" id="CHEBI:15589"/>
    </ligand>
</feature>
<proteinExistence type="inferred from homology"/>
<dbReference type="SMART" id="SM01274">
    <property type="entry name" value="malic"/>
    <property type="match status" value="1"/>
</dbReference>
<dbReference type="PANTHER" id="PTHR23406:SF34">
    <property type="entry name" value="NAD-DEPENDENT MALIC ENZYME, MITOCHONDRIAL"/>
    <property type="match status" value="1"/>
</dbReference>
<dbReference type="SUPFAM" id="SSF51735">
    <property type="entry name" value="NAD(P)-binding Rossmann-fold domains"/>
    <property type="match status" value="1"/>
</dbReference>
<evidence type="ECO:0000256" key="4">
    <source>
        <dbReference type="PIRSR" id="PIRSR000106-1"/>
    </source>
</evidence>
<feature type="binding site" evidence="5">
    <location>
        <position position="425"/>
    </location>
    <ligand>
        <name>(S)-malate</name>
        <dbReference type="ChEBI" id="CHEBI:15589"/>
    </ligand>
</feature>
<dbReference type="PANTHER" id="PTHR23406">
    <property type="entry name" value="MALIC ENZYME-RELATED"/>
    <property type="match status" value="1"/>
</dbReference>
<dbReference type="PRINTS" id="PR00072">
    <property type="entry name" value="MALOXRDTASE"/>
</dbReference>
<dbReference type="InterPro" id="IPR046346">
    <property type="entry name" value="Aminoacid_DH-like_N_sf"/>
</dbReference>
<dbReference type="RefSeq" id="WP_316413158.1">
    <property type="nucleotide sequence ID" value="NZ_AP027080.1"/>
</dbReference>
<evidence type="ECO:0000256" key="6">
    <source>
        <dbReference type="PIRSR" id="PIRSR000106-3"/>
    </source>
</evidence>
<dbReference type="KEGG" id="msil:METEAL_36560"/>
<sequence>MKTFAFKIDPMTGEEYYEVYARGRQLLNDPHLNKAASFSKEERLSLGLEGLVRSAIMPLEHQVSRAYEAFNHKPDDLEKYIFLVALQDRSEVIFYKLVTDHLKEMVPIVYTPTVGTACLQMSSIQRRFRGVYITPENIDHIDDLLRNITLPQVNLIVVTDGERILGLGDLGSDGMGIPVGKVSLYVAAGGLHPHVCLPVCLDVGTNNPRLLDDPYYLGYRQPRLRGAEYERIVETFVMAVKRHFPDALLQWEDFGKSTAFKNLERYRDRILSFNDDIQGTGSTSLAALMTAMRIKKSRFSDERYMIVGMGQAGTGISLNILAALKAEGLGDEEARARVFCIDMQGLLVEDDPLLEEPQRPMAQRRAAVADWKLDAPGKIGMLDVVRNGRPTVLVGVTAQTGLFSEAILQEVAKVTDRPIVFALSNPTSKCEATPEQVWKATDGKGLVACGSPFPPMEWKGKVLRSSQCNNMYIFPGVGLGALVAKASKITDGMLLAASRAISEMVTPEQEAQGLMLPEMEDIRKVSTAVAAAVARQAREEGLGRIMDDATLEEAVARAQWEPHFTPYRAG</sequence>
<feature type="binding site" evidence="6">
    <location>
        <position position="253"/>
    </location>
    <ligand>
        <name>a divalent metal cation</name>
        <dbReference type="ChEBI" id="CHEBI:60240"/>
    </ligand>
</feature>
<dbReference type="Proteomes" id="UP001238179">
    <property type="component" value="Chromosome"/>
</dbReference>
<feature type="binding site" evidence="6">
    <location>
        <position position="276"/>
    </location>
    <ligand>
        <name>a divalent metal cation</name>
        <dbReference type="ChEBI" id="CHEBI:60240"/>
    </ligand>
</feature>
<reference evidence="11" key="1">
    <citation type="journal article" date="2023" name="Int. J. Syst. Evol. Microbiol.">
        <title>Mesoterricola silvestris gen. nov., sp. nov., Mesoterricola sediminis sp. nov., Geothrix oryzae sp. nov., Geothrix edaphica sp. nov., Geothrix rubra sp. nov., and Geothrix limicola sp. nov., six novel members of Acidobacteriota isolated from soils.</title>
        <authorList>
            <person name="Itoh H."/>
            <person name="Sugisawa Y."/>
            <person name="Mise K."/>
            <person name="Xu Z."/>
            <person name="Kuniyasu M."/>
            <person name="Ushijima N."/>
            <person name="Kawano K."/>
            <person name="Kobayashi E."/>
            <person name="Shiratori Y."/>
            <person name="Masuda Y."/>
            <person name="Senoo K."/>
        </authorList>
    </citation>
    <scope>NUCLEOTIDE SEQUENCE [LARGE SCALE GENOMIC DNA]</scope>
    <source>
        <strain evidence="11">W79</strain>
    </source>
</reference>
<evidence type="ECO:0000259" key="8">
    <source>
        <dbReference type="SMART" id="SM00919"/>
    </source>
</evidence>
<dbReference type="InterPro" id="IPR012301">
    <property type="entry name" value="Malic_N_dom"/>
</dbReference>
<evidence type="ECO:0000256" key="5">
    <source>
        <dbReference type="PIRSR" id="PIRSR000106-2"/>
    </source>
</evidence>
<keyword evidence="6 7" id="KW-0479">Metal-binding</keyword>
<evidence type="ECO:0000313" key="11">
    <source>
        <dbReference type="Proteomes" id="UP001238179"/>
    </source>
</evidence>
<keyword evidence="11" id="KW-1185">Reference proteome</keyword>
<evidence type="ECO:0000313" key="10">
    <source>
        <dbReference type="EMBL" id="BDU74482.1"/>
    </source>
</evidence>
<comment type="similarity">
    <text evidence="1 7">Belongs to the malic enzymes family.</text>
</comment>
<feature type="active site" description="Proton donor" evidence="4">
    <location>
        <position position="110"/>
    </location>
</feature>
<evidence type="ECO:0000256" key="2">
    <source>
        <dbReference type="ARBA" id="ARBA00023002"/>
    </source>
</evidence>
<evidence type="ECO:0000256" key="7">
    <source>
        <dbReference type="RuleBase" id="RU003427"/>
    </source>
</evidence>
<gene>
    <name evidence="10" type="primary">maeA</name>
    <name evidence="10" type="ORF">METEAL_36560</name>
</gene>
<dbReference type="Pfam" id="PF00390">
    <property type="entry name" value="malic"/>
    <property type="match status" value="1"/>
</dbReference>
<evidence type="ECO:0000256" key="1">
    <source>
        <dbReference type="ARBA" id="ARBA00008785"/>
    </source>
</evidence>
<dbReference type="InterPro" id="IPR037062">
    <property type="entry name" value="Malic_N_dom_sf"/>
</dbReference>
<evidence type="ECO:0000256" key="3">
    <source>
        <dbReference type="ARBA" id="ARBA00023027"/>
    </source>
</evidence>
<feature type="domain" description="Malic enzyme NAD-binding" evidence="8">
    <location>
        <begin position="277"/>
        <end position="538"/>
    </location>
</feature>
<dbReference type="EMBL" id="AP027080">
    <property type="protein sequence ID" value="BDU74482.1"/>
    <property type="molecule type" value="Genomic_DNA"/>
</dbReference>
<dbReference type="Pfam" id="PF03949">
    <property type="entry name" value="Malic_M"/>
    <property type="match status" value="1"/>
</dbReference>
<dbReference type="AlphaFoldDB" id="A0AA48KBM6"/>
<dbReference type="GO" id="GO:0016616">
    <property type="term" value="F:oxidoreductase activity, acting on the CH-OH group of donors, NAD or NADP as acceptor"/>
    <property type="evidence" value="ECO:0007669"/>
    <property type="project" value="InterPro"/>
</dbReference>
<comment type="cofactor">
    <cofactor evidence="6">
        <name>Mg(2+)</name>
        <dbReference type="ChEBI" id="CHEBI:18420"/>
    </cofactor>
    <cofactor evidence="6">
        <name>Mn(2+)</name>
        <dbReference type="ChEBI" id="CHEBI:29035"/>
    </cofactor>
    <text evidence="6">Divalent metal cations. Prefers magnesium or manganese.</text>
</comment>
<feature type="binding site" evidence="6">
    <location>
        <position position="252"/>
    </location>
    <ligand>
        <name>a divalent metal cation</name>
        <dbReference type="ChEBI" id="CHEBI:60240"/>
    </ligand>
</feature>
<dbReference type="GO" id="GO:0004470">
    <property type="term" value="F:malic enzyme activity"/>
    <property type="evidence" value="ECO:0007669"/>
    <property type="project" value="InterPro"/>
</dbReference>
<dbReference type="InterPro" id="IPR012302">
    <property type="entry name" value="Malic_NAD-bd"/>
</dbReference>
<accession>A0AA48KBM6</accession>
<dbReference type="Gene3D" id="3.40.50.720">
    <property type="entry name" value="NAD(P)-binding Rossmann-like Domain"/>
    <property type="match status" value="1"/>
</dbReference>
<feature type="active site" description="Proton acceptor" evidence="4">
    <location>
        <position position="181"/>
    </location>
</feature>
<dbReference type="SUPFAM" id="SSF53223">
    <property type="entry name" value="Aminoacid dehydrogenase-like, N-terminal domain"/>
    <property type="match status" value="1"/>
</dbReference>
<dbReference type="PIRSF" id="PIRSF000106">
    <property type="entry name" value="ME"/>
    <property type="match status" value="1"/>
</dbReference>
<dbReference type="NCBIfam" id="NF010052">
    <property type="entry name" value="PRK13529.1"/>
    <property type="match status" value="1"/>
</dbReference>
<feature type="binding site" evidence="5">
    <location>
        <position position="469"/>
    </location>
    <ligand>
        <name>(S)-malate</name>
        <dbReference type="ChEBI" id="CHEBI:15589"/>
    </ligand>
</feature>
<dbReference type="SMART" id="SM00919">
    <property type="entry name" value="Malic_M"/>
    <property type="match status" value="1"/>
</dbReference>